<reference evidence="2 3" key="1">
    <citation type="journal article" date="1998" name="Science">
        <title>Genome sequence of the nematode C. elegans: a platform for investigating biology.</title>
        <authorList>
            <consortium name="The C. elegans sequencing consortium"/>
            <person name="Sulson J.E."/>
            <person name="Waterston R."/>
        </authorList>
    </citation>
    <scope>NUCLEOTIDE SEQUENCE [LARGE SCALE GENOMIC DNA]</scope>
    <source>
        <strain evidence="2 3">Bristol N2</strain>
    </source>
</reference>
<evidence type="ECO:0000313" key="3">
    <source>
        <dbReference type="Proteomes" id="UP000001940"/>
    </source>
</evidence>
<evidence type="ECO:0000313" key="2">
    <source>
        <dbReference type="EMBL" id="CCD62585.1"/>
    </source>
</evidence>
<dbReference type="InterPro" id="IPR019422">
    <property type="entry name" value="7TM_GPCR_serpentine_rcpt_Srh"/>
</dbReference>
<dbReference type="DIP" id="DIP-26504N"/>
<dbReference type="OMA" id="TISEMFW"/>
<keyword evidence="1" id="KW-1133">Transmembrane helix</keyword>
<sequence>MDCLEPPPIFVRISLHSVHLITFPTYALALFSLIFIKTKIFAIYRFFLIWHVLDNLFFELYSSVMVEPAIHSPYLMMRTTGILSKLGVSGSIQFNLFSVALAYNGASISELFYFRYKASVSYKEHKFTHFIQVLVYTIRTFALLSLIFSLATMHETSRFQLAQKSDFLKLNPLVTIVNCDTVYLIVPFSDYVSSITSTLWLSQTSLLIILVPSTTLFVKFNLPTSISETTLKVQNQLLKSLVFQTIIHAIMLGIPNCMFIYAFFNGYKDETLAYIAFICLTYHGFASTLALIIFTKPLRNYILETLKLKKTSSIQVSMKVSN</sequence>
<feature type="transmembrane region" description="Helical" evidence="1">
    <location>
        <begin position="16"/>
        <end position="36"/>
    </location>
</feature>
<evidence type="ECO:0000256" key="1">
    <source>
        <dbReference type="SAM" id="Phobius"/>
    </source>
</evidence>
<feature type="transmembrane region" description="Helical" evidence="1">
    <location>
        <begin position="241"/>
        <end position="262"/>
    </location>
</feature>
<organism evidence="2 3">
    <name type="scientific">Caenorhabditis elegans</name>
    <dbReference type="NCBI Taxonomy" id="6239"/>
    <lineage>
        <taxon>Eukaryota</taxon>
        <taxon>Metazoa</taxon>
        <taxon>Ecdysozoa</taxon>
        <taxon>Nematoda</taxon>
        <taxon>Chromadorea</taxon>
        <taxon>Rhabditida</taxon>
        <taxon>Rhabditina</taxon>
        <taxon>Rhabditomorpha</taxon>
        <taxon>Rhabditoidea</taxon>
        <taxon>Rhabditidae</taxon>
        <taxon>Peloderinae</taxon>
        <taxon>Caenorhabditis</taxon>
    </lineage>
</organism>
<protein>
    <submittedName>
        <fullName evidence="2">Serpentine Receptor, class H</fullName>
    </submittedName>
</protein>
<dbReference type="RefSeq" id="NP_504324.1">
    <property type="nucleotide sequence ID" value="NM_071923.5"/>
</dbReference>
<dbReference type="CTD" id="191847"/>
<dbReference type="GeneID" id="191847"/>
<feature type="transmembrane region" description="Helical" evidence="1">
    <location>
        <begin position="127"/>
        <end position="151"/>
    </location>
</feature>
<dbReference type="Pfam" id="PF10318">
    <property type="entry name" value="7TM_GPCR_Srh"/>
    <property type="match status" value="1"/>
</dbReference>
<feature type="transmembrane region" description="Helical" evidence="1">
    <location>
        <begin position="200"/>
        <end position="220"/>
    </location>
</feature>
<dbReference type="SMR" id="O16432"/>
<dbReference type="UCSC" id="C02E7.3">
    <property type="organism name" value="c. elegans"/>
</dbReference>
<keyword evidence="1" id="KW-0472">Membrane</keyword>
<proteinExistence type="predicted"/>
<feature type="transmembrane region" description="Helical" evidence="1">
    <location>
        <begin position="82"/>
        <end position="106"/>
    </location>
</feature>
<dbReference type="PhylomeDB" id="O16432"/>
<dbReference type="WormBase" id="C02E7.3">
    <property type="protein sequence ID" value="CE07840"/>
    <property type="gene ID" value="WBGene00005245"/>
    <property type="gene designation" value="srh-20"/>
</dbReference>
<keyword evidence="1" id="KW-0812">Transmembrane</keyword>
<dbReference type="PIR" id="T31849">
    <property type="entry name" value="T31849"/>
</dbReference>
<dbReference type="KEGG" id="cel:CELE_C02E7.3"/>
<dbReference type="EMBL" id="BX284605">
    <property type="protein sequence ID" value="CCD62585.1"/>
    <property type="molecule type" value="Genomic_DNA"/>
</dbReference>
<gene>
    <name evidence="2 4" type="primary">srh-20</name>
    <name evidence="4" type="ORF">C02E7.3</name>
    <name evidence="2" type="ORF">CELE_C02E7.3</name>
</gene>
<keyword evidence="3" id="KW-1185">Reference proteome</keyword>
<dbReference type="PANTHER" id="PTHR46891:SF2">
    <property type="entry name" value="SERPENTINE RECEPTOR, CLASS H"/>
    <property type="match status" value="1"/>
</dbReference>
<dbReference type="AlphaFoldDB" id="O16432"/>
<dbReference type="PaxDb" id="6239-C02E7.3"/>
<dbReference type="AGR" id="WB:WBGene00005245"/>
<dbReference type="Proteomes" id="UP000001940">
    <property type="component" value="Chromosome V"/>
</dbReference>
<dbReference type="PANTHER" id="PTHR46891">
    <property type="entry name" value="SERPENTINE RECEPTOR, CLASS H-RELATED"/>
    <property type="match status" value="1"/>
</dbReference>
<dbReference type="HOGENOM" id="CLU_067921_1_0_1"/>
<dbReference type="FunCoup" id="O16432">
    <property type="interactions" value="80"/>
</dbReference>
<name>O16432_CAEEL</name>
<keyword evidence="2" id="KW-0675">Receptor</keyword>
<feature type="transmembrane region" description="Helical" evidence="1">
    <location>
        <begin position="274"/>
        <end position="294"/>
    </location>
</feature>
<dbReference type="eggNOG" id="ENOG502R9ZN">
    <property type="taxonomic scope" value="Eukaryota"/>
</dbReference>
<dbReference type="InParanoid" id="O16432"/>
<accession>O16432</accession>
<evidence type="ECO:0000313" key="4">
    <source>
        <dbReference type="WormBase" id="C02E7.3"/>
    </source>
</evidence>